<reference evidence="1 2" key="1">
    <citation type="submission" date="2016-01" db="EMBL/GenBank/DDBJ databases">
        <title>High potential of lignocellulose degradation of a new Verrucomicrobia species.</title>
        <authorList>
            <person name="Wang Y."/>
            <person name="Shi Y."/>
            <person name="Qiu Z."/>
            <person name="Liu S."/>
            <person name="Yang H."/>
        </authorList>
    </citation>
    <scope>NUCLEOTIDE SEQUENCE [LARGE SCALE GENOMIC DNA]</scope>
    <source>
        <strain evidence="1 2">TSB47</strain>
    </source>
</reference>
<evidence type="ECO:0000313" key="2">
    <source>
        <dbReference type="Proteomes" id="UP000078486"/>
    </source>
</evidence>
<dbReference type="AlphaFoldDB" id="A0A178IJD7"/>
<name>A0A178IJD7_9BACT</name>
<comment type="caution">
    <text evidence="1">The sequence shown here is derived from an EMBL/GenBank/DDBJ whole genome shotgun (WGS) entry which is preliminary data.</text>
</comment>
<organism evidence="1 2">
    <name type="scientific">Termitidicoccus mucosus</name>
    <dbReference type="NCBI Taxonomy" id="1184151"/>
    <lineage>
        <taxon>Bacteria</taxon>
        <taxon>Pseudomonadati</taxon>
        <taxon>Verrucomicrobiota</taxon>
        <taxon>Opitutia</taxon>
        <taxon>Opitutales</taxon>
        <taxon>Opitutaceae</taxon>
        <taxon>Termitidicoccus</taxon>
    </lineage>
</organism>
<dbReference type="OrthoDB" id="199894at2"/>
<sequence>MKTRHIIPLALSTCLLFSGCGTMRQSATDVVLTGAGGYIGYEAGGKKAGGAAIGAGAGYVASKIVQNEVDKAINEAEQRGYDRAMNQSAKQQYWIIQRLQQGDGTTTREPRHVTIQLPETVTTDGVVLRPAAATIRTE</sequence>
<evidence type="ECO:0000313" key="1">
    <source>
        <dbReference type="EMBL" id="OAM90014.1"/>
    </source>
</evidence>
<gene>
    <name evidence="1" type="ORF">AW736_09485</name>
</gene>
<keyword evidence="2" id="KW-1185">Reference proteome</keyword>
<accession>A0A178IJD7</accession>
<evidence type="ECO:0008006" key="3">
    <source>
        <dbReference type="Google" id="ProtNLM"/>
    </source>
</evidence>
<protein>
    <recommendedName>
        <fullName evidence="3">Glycine zipper domain-containing protein</fullName>
    </recommendedName>
</protein>
<dbReference type="EMBL" id="LRRQ01000075">
    <property type="protein sequence ID" value="OAM90014.1"/>
    <property type="molecule type" value="Genomic_DNA"/>
</dbReference>
<dbReference type="RefSeq" id="WP_068770051.1">
    <property type="nucleotide sequence ID" value="NZ_CP109796.1"/>
</dbReference>
<dbReference type="PROSITE" id="PS51257">
    <property type="entry name" value="PROKAR_LIPOPROTEIN"/>
    <property type="match status" value="1"/>
</dbReference>
<proteinExistence type="predicted"/>
<dbReference type="Proteomes" id="UP000078486">
    <property type="component" value="Unassembled WGS sequence"/>
</dbReference>
<dbReference type="STRING" id="1184151.AW736_09485"/>